<organism evidence="1 2">
    <name type="scientific">Daphnia magna</name>
    <dbReference type="NCBI Taxonomy" id="35525"/>
    <lineage>
        <taxon>Eukaryota</taxon>
        <taxon>Metazoa</taxon>
        <taxon>Ecdysozoa</taxon>
        <taxon>Arthropoda</taxon>
        <taxon>Crustacea</taxon>
        <taxon>Branchiopoda</taxon>
        <taxon>Diplostraca</taxon>
        <taxon>Cladocera</taxon>
        <taxon>Anomopoda</taxon>
        <taxon>Daphniidae</taxon>
        <taxon>Daphnia</taxon>
    </lineage>
</organism>
<name>A0ABQ9ZLP7_9CRUS</name>
<accession>A0ABQ9ZLP7</accession>
<comment type="caution">
    <text evidence="1">The sequence shown here is derived from an EMBL/GenBank/DDBJ whole genome shotgun (WGS) entry which is preliminary data.</text>
</comment>
<reference evidence="1 2" key="1">
    <citation type="journal article" date="2023" name="Nucleic Acids Res.">
        <title>The hologenome of Daphnia magna reveals possible DNA methylation and microbiome-mediated evolution of the host genome.</title>
        <authorList>
            <person name="Chaturvedi A."/>
            <person name="Li X."/>
            <person name="Dhandapani V."/>
            <person name="Marshall H."/>
            <person name="Kissane S."/>
            <person name="Cuenca-Cambronero M."/>
            <person name="Asole G."/>
            <person name="Calvet F."/>
            <person name="Ruiz-Romero M."/>
            <person name="Marangio P."/>
            <person name="Guigo R."/>
            <person name="Rago D."/>
            <person name="Mirbahai L."/>
            <person name="Eastwood N."/>
            <person name="Colbourne J.K."/>
            <person name="Zhou J."/>
            <person name="Mallon E."/>
            <person name="Orsini L."/>
        </authorList>
    </citation>
    <scope>NUCLEOTIDE SEQUENCE [LARGE SCALE GENOMIC DNA]</scope>
    <source>
        <strain evidence="1">LRV0_1</strain>
    </source>
</reference>
<dbReference type="EMBL" id="JAOYFB010000004">
    <property type="protein sequence ID" value="KAK4013860.1"/>
    <property type="molecule type" value="Genomic_DNA"/>
</dbReference>
<gene>
    <name evidence="1" type="ORF">OUZ56_026414</name>
</gene>
<protein>
    <submittedName>
        <fullName evidence="1">Uncharacterized protein</fullName>
    </submittedName>
</protein>
<keyword evidence="2" id="KW-1185">Reference proteome</keyword>
<sequence>MKSERTVVGHVRNLSTAVTSKTASVLDVSAMANCEKKPKNSCLSPPTDDFKIEQISVHLPDFSEIFVTTLG</sequence>
<proteinExistence type="predicted"/>
<evidence type="ECO:0000313" key="2">
    <source>
        <dbReference type="Proteomes" id="UP001234178"/>
    </source>
</evidence>
<evidence type="ECO:0000313" key="1">
    <source>
        <dbReference type="EMBL" id="KAK4013860.1"/>
    </source>
</evidence>
<dbReference type="Proteomes" id="UP001234178">
    <property type="component" value="Unassembled WGS sequence"/>
</dbReference>